<feature type="domain" description="Zn(2)-C6 fungal-type" evidence="3">
    <location>
        <begin position="7"/>
        <end position="50"/>
    </location>
</feature>
<dbReference type="GO" id="GO:0000981">
    <property type="term" value="F:DNA-binding transcription factor activity, RNA polymerase II-specific"/>
    <property type="evidence" value="ECO:0007669"/>
    <property type="project" value="InterPro"/>
</dbReference>
<dbReference type="SUPFAM" id="SSF57701">
    <property type="entry name" value="Zn2/Cys6 DNA-binding domain"/>
    <property type="match status" value="1"/>
</dbReference>
<accession>A0A9P0EGX5</accession>
<reference evidence="4" key="1">
    <citation type="submission" date="2021-10" db="EMBL/GenBank/DDBJ databases">
        <authorList>
            <person name="Piombo E."/>
        </authorList>
    </citation>
    <scope>NUCLEOTIDE SEQUENCE</scope>
</reference>
<dbReference type="PROSITE" id="PS50048">
    <property type="entry name" value="ZN2_CY6_FUNGAL_2"/>
    <property type="match status" value="1"/>
</dbReference>
<protein>
    <recommendedName>
        <fullName evidence="3">Zn(2)-C6 fungal-type domain-containing protein</fullName>
    </recommendedName>
</protein>
<dbReference type="OrthoDB" id="4222821at2759"/>
<evidence type="ECO:0000313" key="4">
    <source>
        <dbReference type="EMBL" id="CAH0051606.1"/>
    </source>
</evidence>
<comment type="caution">
    <text evidence="4">The sequence shown here is derived from an EMBL/GenBank/DDBJ whole genome shotgun (WGS) entry which is preliminary data.</text>
</comment>
<dbReference type="CDD" id="cd00067">
    <property type="entry name" value="GAL4"/>
    <property type="match status" value="1"/>
</dbReference>
<dbReference type="GO" id="GO:0008270">
    <property type="term" value="F:zinc ion binding"/>
    <property type="evidence" value="ECO:0007669"/>
    <property type="project" value="InterPro"/>
</dbReference>
<dbReference type="Proteomes" id="UP000775872">
    <property type="component" value="Unassembled WGS sequence"/>
</dbReference>
<feature type="compositionally biased region" description="Basic and acidic residues" evidence="2">
    <location>
        <begin position="60"/>
        <end position="72"/>
    </location>
</feature>
<dbReference type="InterPro" id="IPR036864">
    <property type="entry name" value="Zn2-C6_fun-type_DNA-bd_sf"/>
</dbReference>
<dbReference type="Pfam" id="PF00172">
    <property type="entry name" value="Zn_clus"/>
    <property type="match status" value="1"/>
</dbReference>
<evidence type="ECO:0000313" key="5">
    <source>
        <dbReference type="Proteomes" id="UP000775872"/>
    </source>
</evidence>
<evidence type="ECO:0000256" key="1">
    <source>
        <dbReference type="ARBA" id="ARBA00023242"/>
    </source>
</evidence>
<dbReference type="EMBL" id="CABFOC020000042">
    <property type="protein sequence ID" value="CAH0051606.1"/>
    <property type="molecule type" value="Genomic_DNA"/>
</dbReference>
<organism evidence="4 5">
    <name type="scientific">Clonostachys solani</name>
    <dbReference type="NCBI Taxonomy" id="160281"/>
    <lineage>
        <taxon>Eukaryota</taxon>
        <taxon>Fungi</taxon>
        <taxon>Dikarya</taxon>
        <taxon>Ascomycota</taxon>
        <taxon>Pezizomycotina</taxon>
        <taxon>Sordariomycetes</taxon>
        <taxon>Hypocreomycetidae</taxon>
        <taxon>Hypocreales</taxon>
        <taxon>Bionectriaceae</taxon>
        <taxon>Clonostachys</taxon>
    </lineage>
</organism>
<feature type="region of interest" description="Disordered" evidence="2">
    <location>
        <begin position="57"/>
        <end position="78"/>
    </location>
</feature>
<name>A0A9P0EGX5_9HYPO</name>
<dbReference type="AlphaFoldDB" id="A0A9P0EGX5"/>
<keyword evidence="1" id="KW-0539">Nucleus</keyword>
<dbReference type="InterPro" id="IPR001138">
    <property type="entry name" value="Zn2Cys6_DnaBD"/>
</dbReference>
<sequence>MFPQRQSCDRCRQQKVRCLKNWETSVTTSADSDYFSACERCTKADVPCVYSTKQRRRRSKGDDVTSLRRKADPSQGLAGMLTNRDVEGFDFNNLMALSTNVSCLGDSEAYSWINSLEGTTCQGDSADRTPEDPVTTGPTPSWEEGKETLTRQLLKLSNWAIDATHELESAVVPTPLVVGSSVLNEAYEATDTLVRILDSFSPANGTYRRWSRPLPRDESDPQQNPVISPVFLALASHQHILALFRALCDCIKRSLRSVARIPEPQQQSLHGAGSSSAQFTMVLQLMMHLLNRLGRGLRIGNRRDTDQGELMVEPGGDEEGGSLRGIVGSAQAMLKTLPEEHLKLGAVIQELQAHIEEGGHIQI</sequence>
<feature type="region of interest" description="Disordered" evidence="2">
    <location>
        <begin position="121"/>
        <end position="144"/>
    </location>
</feature>
<evidence type="ECO:0000256" key="2">
    <source>
        <dbReference type="SAM" id="MobiDB-lite"/>
    </source>
</evidence>
<dbReference type="Gene3D" id="4.10.240.10">
    <property type="entry name" value="Zn(2)-C6 fungal-type DNA-binding domain"/>
    <property type="match status" value="1"/>
</dbReference>
<dbReference type="SMART" id="SM00066">
    <property type="entry name" value="GAL4"/>
    <property type="match status" value="1"/>
</dbReference>
<proteinExistence type="predicted"/>
<gene>
    <name evidence="4" type="ORF">CSOL1703_00014255</name>
</gene>
<evidence type="ECO:0000259" key="3">
    <source>
        <dbReference type="PROSITE" id="PS50048"/>
    </source>
</evidence>
<keyword evidence="5" id="KW-1185">Reference proteome</keyword>